<proteinExistence type="predicted"/>
<gene>
    <name evidence="2" type="ORF">TTHERM_000293329</name>
</gene>
<evidence type="ECO:0000313" key="3">
    <source>
        <dbReference type="Proteomes" id="UP000009168"/>
    </source>
</evidence>
<dbReference type="KEGG" id="tet:TTHERM_000293329"/>
<keyword evidence="1 2" id="KW-0812">Transmembrane</keyword>
<evidence type="ECO:0000256" key="1">
    <source>
        <dbReference type="SAM" id="Phobius"/>
    </source>
</evidence>
<keyword evidence="1" id="KW-1133">Transmembrane helix</keyword>
<protein>
    <submittedName>
        <fullName evidence="2">Transmembrane protein, putative</fullName>
    </submittedName>
</protein>
<organism evidence="2 3">
    <name type="scientific">Tetrahymena thermophila (strain SB210)</name>
    <dbReference type="NCBI Taxonomy" id="312017"/>
    <lineage>
        <taxon>Eukaryota</taxon>
        <taxon>Sar</taxon>
        <taxon>Alveolata</taxon>
        <taxon>Ciliophora</taxon>
        <taxon>Intramacronucleata</taxon>
        <taxon>Oligohymenophorea</taxon>
        <taxon>Hymenostomatida</taxon>
        <taxon>Tetrahymenina</taxon>
        <taxon>Tetrahymenidae</taxon>
        <taxon>Tetrahymena</taxon>
    </lineage>
</organism>
<dbReference type="InParanoid" id="W7XCF6"/>
<evidence type="ECO:0000313" key="2">
    <source>
        <dbReference type="EMBL" id="EWS75132.1"/>
    </source>
</evidence>
<name>W7XCF6_TETTS</name>
<accession>W7XCF6</accession>
<dbReference type="AlphaFoldDB" id="W7XCF6"/>
<dbReference type="EMBL" id="GG662740">
    <property type="protein sequence ID" value="EWS75132.1"/>
    <property type="molecule type" value="Genomic_DNA"/>
</dbReference>
<dbReference type="RefSeq" id="XP_012652370.1">
    <property type="nucleotide sequence ID" value="XM_012796916.1"/>
</dbReference>
<dbReference type="GeneID" id="24438228"/>
<dbReference type="Proteomes" id="UP000009168">
    <property type="component" value="Unassembled WGS sequence"/>
</dbReference>
<keyword evidence="3" id="KW-1185">Reference proteome</keyword>
<feature type="transmembrane region" description="Helical" evidence="1">
    <location>
        <begin position="137"/>
        <end position="161"/>
    </location>
</feature>
<keyword evidence="1" id="KW-0472">Membrane</keyword>
<reference evidence="3" key="1">
    <citation type="journal article" date="2006" name="PLoS Biol.">
        <title>Macronuclear genome sequence of the ciliate Tetrahymena thermophila, a model eukaryote.</title>
        <authorList>
            <person name="Eisen J.A."/>
            <person name="Coyne R.S."/>
            <person name="Wu M."/>
            <person name="Wu D."/>
            <person name="Thiagarajan M."/>
            <person name="Wortman J.R."/>
            <person name="Badger J.H."/>
            <person name="Ren Q."/>
            <person name="Amedeo P."/>
            <person name="Jones K.M."/>
            <person name="Tallon L.J."/>
            <person name="Delcher A.L."/>
            <person name="Salzberg S.L."/>
            <person name="Silva J.C."/>
            <person name="Haas B.J."/>
            <person name="Majoros W.H."/>
            <person name="Farzad M."/>
            <person name="Carlton J.M."/>
            <person name="Smith R.K. Jr."/>
            <person name="Garg J."/>
            <person name="Pearlman R.E."/>
            <person name="Karrer K.M."/>
            <person name="Sun L."/>
            <person name="Manning G."/>
            <person name="Elde N.C."/>
            <person name="Turkewitz A.P."/>
            <person name="Asai D.J."/>
            <person name="Wilkes D.E."/>
            <person name="Wang Y."/>
            <person name="Cai H."/>
            <person name="Collins K."/>
            <person name="Stewart B.A."/>
            <person name="Lee S.R."/>
            <person name="Wilamowska K."/>
            <person name="Weinberg Z."/>
            <person name="Ruzzo W.L."/>
            <person name="Wloga D."/>
            <person name="Gaertig J."/>
            <person name="Frankel J."/>
            <person name="Tsao C.-C."/>
            <person name="Gorovsky M.A."/>
            <person name="Keeling P.J."/>
            <person name="Waller R.F."/>
            <person name="Patron N.J."/>
            <person name="Cherry J.M."/>
            <person name="Stover N.A."/>
            <person name="Krieger C.J."/>
            <person name="del Toro C."/>
            <person name="Ryder H.F."/>
            <person name="Williamson S.C."/>
            <person name="Barbeau R.A."/>
            <person name="Hamilton E.P."/>
            <person name="Orias E."/>
        </authorList>
    </citation>
    <scope>NUCLEOTIDE SEQUENCE [LARGE SCALE GENOMIC DNA]</scope>
    <source>
        <strain evidence="3">SB210</strain>
    </source>
</reference>
<sequence>MQCSEVQYRHVLSQFQLILQFCSLILLREKPQTNRSLNTYYLVLNKSLLRYKYKIPCKLLNFKNQHRQILADIHNITVKLSQPLSQINHYRQYILVLLEQTILLISFSKYKHLNIKVASNPNKPSLRILIQPIKTNLVVRGLVFFINLIEAIEIIFIMILYNFQDQQIVKLYFKFIQNKNLSPLVHLYYSMKLYCLLELQLVSQNLLCSIMWYKKSLLFLEMKIFYLIQLAQLQFVHIPPLLKFCIIPCQYQELILQMIRSYPFLIQISSQNSYTTLILSQLNKRKQIIQINKI</sequence>